<dbReference type="Gene3D" id="3.90.1640.10">
    <property type="entry name" value="inorganic pyrophosphatase (n-terminal core)"/>
    <property type="match status" value="1"/>
</dbReference>
<dbReference type="GO" id="GO:0004309">
    <property type="term" value="F:exopolyphosphatase activity"/>
    <property type="evidence" value="ECO:0007669"/>
    <property type="project" value="TreeGrafter"/>
</dbReference>
<reference evidence="6" key="1">
    <citation type="submission" date="2021-01" db="EMBL/GenBank/DDBJ databases">
        <authorList>
            <person name="Corre E."/>
            <person name="Pelletier E."/>
            <person name="Niang G."/>
            <person name="Scheremetjew M."/>
            <person name="Finn R."/>
            <person name="Kale V."/>
            <person name="Holt S."/>
            <person name="Cochrane G."/>
            <person name="Meng A."/>
            <person name="Brown T."/>
            <person name="Cohen L."/>
        </authorList>
    </citation>
    <scope>NUCLEOTIDE SEQUENCE</scope>
    <source>
        <strain evidence="6">CCMP2058</strain>
    </source>
</reference>
<keyword evidence="4" id="KW-0464">Manganese</keyword>
<sequence>MASGRRVLSLSTFLKKARQTVGLSGIHGARAHGPGAGGSELGDGRMTFVMGNQASDLDSMVCCVVYSFFLQVRALSKGSRCRYSPLINIPRKHFRLRGDASEAFAQANIDVDSIPFLDDVDLKQMAESKSIEMVLVDHNKLSASQGFLSPHVVSIVDHHVDEKEYLSTTASRRNIHATGSCATLVALEILSSSVGSSVVCPEIAYLLSSVILVDTCNLDPKMNKTTQKDLDALALLEKKGGVLKKDYSKLFNKILNDRNDISNLSSEELLIKDTKFGLVNGLHFAIAGVGLDLRAWVFRDDKLIDAFQSFRKQHKLQFAMAMTVFTDSKGIFRREMMIVGSPSVTKHVEKSLLASDLKLSPISIGIGAPEKESEVYWCTFEQGNVKASRKQLMPLLKSILTHR</sequence>
<feature type="domain" description="DHHA2" evidence="5">
    <location>
        <begin position="251"/>
        <end position="400"/>
    </location>
</feature>
<evidence type="ECO:0000256" key="3">
    <source>
        <dbReference type="ARBA" id="ARBA00022801"/>
    </source>
</evidence>
<comment type="cofactor">
    <cofactor evidence="1">
        <name>Mn(2+)</name>
        <dbReference type="ChEBI" id="CHEBI:29035"/>
    </cofactor>
</comment>
<dbReference type="GO" id="GO:0046872">
    <property type="term" value="F:metal ion binding"/>
    <property type="evidence" value="ECO:0007669"/>
    <property type="project" value="UniProtKB-KW"/>
</dbReference>
<dbReference type="Pfam" id="PF02833">
    <property type="entry name" value="DHHA2"/>
    <property type="match status" value="1"/>
</dbReference>
<accession>A0A7S0GZS0</accession>
<dbReference type="SUPFAM" id="SSF64182">
    <property type="entry name" value="DHH phosphoesterases"/>
    <property type="match status" value="1"/>
</dbReference>
<proteinExistence type="predicted"/>
<dbReference type="GO" id="GO:0005737">
    <property type="term" value="C:cytoplasm"/>
    <property type="evidence" value="ECO:0007669"/>
    <property type="project" value="InterPro"/>
</dbReference>
<evidence type="ECO:0000256" key="2">
    <source>
        <dbReference type="ARBA" id="ARBA00022723"/>
    </source>
</evidence>
<dbReference type="Pfam" id="PF01368">
    <property type="entry name" value="DHH"/>
    <property type="match status" value="1"/>
</dbReference>
<dbReference type="Gene3D" id="3.10.310.20">
    <property type="entry name" value="DHHA2 domain"/>
    <property type="match status" value="1"/>
</dbReference>
<dbReference type="InterPro" id="IPR004097">
    <property type="entry name" value="DHHA2"/>
</dbReference>
<keyword evidence="2" id="KW-0479">Metal-binding</keyword>
<evidence type="ECO:0000259" key="5">
    <source>
        <dbReference type="SMART" id="SM01131"/>
    </source>
</evidence>
<gene>
    <name evidence="6" type="ORF">LAMO00422_LOCUS10904</name>
</gene>
<dbReference type="InterPro" id="IPR038222">
    <property type="entry name" value="DHHA2_dom_sf"/>
</dbReference>
<keyword evidence="3" id="KW-0378">Hydrolase</keyword>
<evidence type="ECO:0000256" key="1">
    <source>
        <dbReference type="ARBA" id="ARBA00001936"/>
    </source>
</evidence>
<evidence type="ECO:0000313" key="6">
    <source>
        <dbReference type="EMBL" id="CAD8451327.1"/>
    </source>
</evidence>
<dbReference type="PANTHER" id="PTHR12112">
    <property type="entry name" value="BNIP - RELATED"/>
    <property type="match status" value="1"/>
</dbReference>
<dbReference type="InterPro" id="IPR038763">
    <property type="entry name" value="DHH_sf"/>
</dbReference>
<dbReference type="AlphaFoldDB" id="A0A7S0GZS0"/>
<name>A0A7S0GZS0_9EUKA</name>
<dbReference type="EMBL" id="HBEM01015799">
    <property type="protein sequence ID" value="CAD8451327.1"/>
    <property type="molecule type" value="Transcribed_RNA"/>
</dbReference>
<dbReference type="SMART" id="SM01131">
    <property type="entry name" value="DHHA2"/>
    <property type="match status" value="1"/>
</dbReference>
<dbReference type="InterPro" id="IPR001667">
    <property type="entry name" value="DDH_dom"/>
</dbReference>
<protein>
    <recommendedName>
        <fullName evidence="5">DHHA2 domain-containing protein</fullName>
    </recommendedName>
</protein>
<dbReference type="PANTHER" id="PTHR12112:SF39">
    <property type="entry name" value="EG:152A3.5 PROTEIN (FBGN0003116_PN PROTEIN)"/>
    <property type="match status" value="1"/>
</dbReference>
<evidence type="ECO:0000256" key="4">
    <source>
        <dbReference type="ARBA" id="ARBA00023211"/>
    </source>
</evidence>
<organism evidence="6">
    <name type="scientific">Amorphochlora amoebiformis</name>
    <dbReference type="NCBI Taxonomy" id="1561963"/>
    <lineage>
        <taxon>Eukaryota</taxon>
        <taxon>Sar</taxon>
        <taxon>Rhizaria</taxon>
        <taxon>Cercozoa</taxon>
        <taxon>Chlorarachniophyceae</taxon>
        <taxon>Amorphochlora</taxon>
    </lineage>
</organism>